<evidence type="ECO:0000313" key="2">
    <source>
        <dbReference type="Proteomes" id="UP000257109"/>
    </source>
</evidence>
<evidence type="ECO:0000313" key="1">
    <source>
        <dbReference type="EMBL" id="RDY08593.1"/>
    </source>
</evidence>
<dbReference type="InterPro" id="IPR021109">
    <property type="entry name" value="Peptidase_aspartic_dom_sf"/>
</dbReference>
<dbReference type="EMBL" id="QJKJ01001246">
    <property type="protein sequence ID" value="RDY08593.1"/>
    <property type="molecule type" value="Genomic_DNA"/>
</dbReference>
<dbReference type="Gene3D" id="2.40.70.10">
    <property type="entry name" value="Acid Proteases"/>
    <property type="match status" value="1"/>
</dbReference>
<evidence type="ECO:0008006" key="3">
    <source>
        <dbReference type="Google" id="ProtNLM"/>
    </source>
</evidence>
<protein>
    <recommendedName>
        <fullName evidence="3">Aspartic peptidase DDI1-type domain-containing protein</fullName>
    </recommendedName>
</protein>
<name>A0A371I0N0_MUCPR</name>
<keyword evidence="2" id="KW-1185">Reference proteome</keyword>
<gene>
    <name evidence="1" type="ORF">CR513_07164</name>
</gene>
<dbReference type="PANTHER" id="PTHR33067:SF15">
    <property type="entry name" value="RNA-DIRECTED DNA POLYMERASE"/>
    <property type="match status" value="1"/>
</dbReference>
<dbReference type="CDD" id="cd00303">
    <property type="entry name" value="retropepsin_like"/>
    <property type="match status" value="1"/>
</dbReference>
<dbReference type="PANTHER" id="PTHR33067">
    <property type="entry name" value="RNA-DIRECTED DNA POLYMERASE-RELATED"/>
    <property type="match status" value="1"/>
</dbReference>
<comment type="caution">
    <text evidence="1">The sequence shown here is derived from an EMBL/GenBank/DDBJ whole genome shotgun (WGS) entry which is preliminary data.</text>
</comment>
<organism evidence="1 2">
    <name type="scientific">Mucuna pruriens</name>
    <name type="common">Velvet bean</name>
    <name type="synonym">Dolichos pruriens</name>
    <dbReference type="NCBI Taxonomy" id="157652"/>
    <lineage>
        <taxon>Eukaryota</taxon>
        <taxon>Viridiplantae</taxon>
        <taxon>Streptophyta</taxon>
        <taxon>Embryophyta</taxon>
        <taxon>Tracheophyta</taxon>
        <taxon>Spermatophyta</taxon>
        <taxon>Magnoliopsida</taxon>
        <taxon>eudicotyledons</taxon>
        <taxon>Gunneridae</taxon>
        <taxon>Pentapetalae</taxon>
        <taxon>rosids</taxon>
        <taxon>fabids</taxon>
        <taxon>Fabales</taxon>
        <taxon>Fabaceae</taxon>
        <taxon>Papilionoideae</taxon>
        <taxon>50 kb inversion clade</taxon>
        <taxon>NPAAA clade</taxon>
        <taxon>indigoferoid/millettioid clade</taxon>
        <taxon>Phaseoleae</taxon>
        <taxon>Mucuna</taxon>
    </lineage>
</organism>
<reference evidence="1" key="1">
    <citation type="submission" date="2018-05" db="EMBL/GenBank/DDBJ databases">
        <title>Draft genome of Mucuna pruriens seed.</title>
        <authorList>
            <person name="Nnadi N.E."/>
            <person name="Vos R."/>
            <person name="Hasami M.H."/>
            <person name="Devisetty U.K."/>
            <person name="Aguiy J.C."/>
        </authorList>
    </citation>
    <scope>NUCLEOTIDE SEQUENCE [LARGE SCALE GENOMIC DNA]</scope>
    <source>
        <strain evidence="1">JCA_2017</strain>
    </source>
</reference>
<dbReference type="SUPFAM" id="SSF50630">
    <property type="entry name" value="Acid proteases"/>
    <property type="match status" value="1"/>
</dbReference>
<dbReference type="AlphaFoldDB" id="A0A371I0N0"/>
<accession>A0A371I0N0</accession>
<proteinExistence type="predicted"/>
<dbReference type="Proteomes" id="UP000257109">
    <property type="component" value="Unassembled WGS sequence"/>
</dbReference>
<sequence length="324" mass="36326">MKGGVELGRIVSALTRNDDLIVGTRRALPKKCRKPRIVLVPCTIGNCTFADAMLDLGASINVMSTSIYKSLNCRDLEPTRMTIQLANRSVGQPLGVLVDVLVQVYELIFPTDFYVLNMEDETPGKGSTLILGRPFLMITKTKVDVHAETLLMEFGDTLMQFKIFEAIKHPMKDTLLFSIDLINELVKEHMQADIGSTEFFQVARNTNILDCLGSVFEEPDYDEPSEVHDAKVTTALAHLDHDSKTIRSWDHVGNPSTRLQTVSTPIGDVSPPKPPIELKPLPDHLKYAYLGNKQKFPIIIASNLHREQEEKLLQVVKQHKKAIR</sequence>
<feature type="non-terminal residue" evidence="1">
    <location>
        <position position="1"/>
    </location>
</feature>
<dbReference type="Pfam" id="PF13650">
    <property type="entry name" value="Asp_protease_2"/>
    <property type="match status" value="1"/>
</dbReference>